<sequence>MTDGSKNTCVVESSVGASVIKPELSPPVPGGKVTSVLLNGRNFATWSRSFRLFVGGRDKMPSLLGKMSRPADGDPKVEQWDIDNWTILGWFFSSMELSIFNMFMYHETADSLWKALPKIILWILVGGWDELAQYDLVSSDFGATADVSVKRMDHLHTYFFLMGLKTDFENLRGQILNISPLSSLSDTLAIVDGDERKRLISTHTLSPAVGVVSHQMAFAASSSFRPTWVVAELQARVAMLMSQRPTSIAAPMPFATTTATLASSTPEHVYSCCPHIPEQESPLNEGPSLLKTTLRELGMIGIFAPG</sequence>
<evidence type="ECO:0000313" key="3">
    <source>
        <dbReference type="Proteomes" id="UP000626092"/>
    </source>
</evidence>
<dbReference type="PANTHER" id="PTHR37610:SF40">
    <property type="entry name" value="OS01G0909600 PROTEIN"/>
    <property type="match status" value="1"/>
</dbReference>
<feature type="domain" description="Retrotransposon Copia-like N-terminal" evidence="1">
    <location>
        <begin position="29"/>
        <end position="70"/>
    </location>
</feature>
<keyword evidence="3" id="KW-1185">Reference proteome</keyword>
<organism evidence="2 3">
    <name type="scientific">Rhododendron simsii</name>
    <name type="common">Sims's rhododendron</name>
    <dbReference type="NCBI Taxonomy" id="118357"/>
    <lineage>
        <taxon>Eukaryota</taxon>
        <taxon>Viridiplantae</taxon>
        <taxon>Streptophyta</taxon>
        <taxon>Embryophyta</taxon>
        <taxon>Tracheophyta</taxon>
        <taxon>Spermatophyta</taxon>
        <taxon>Magnoliopsida</taxon>
        <taxon>eudicotyledons</taxon>
        <taxon>Gunneridae</taxon>
        <taxon>Pentapetalae</taxon>
        <taxon>asterids</taxon>
        <taxon>Ericales</taxon>
        <taxon>Ericaceae</taxon>
        <taxon>Ericoideae</taxon>
        <taxon>Rhodoreae</taxon>
        <taxon>Rhododendron</taxon>
    </lineage>
</organism>
<evidence type="ECO:0000313" key="2">
    <source>
        <dbReference type="EMBL" id="KAF7140747.1"/>
    </source>
</evidence>
<dbReference type="EMBL" id="WJXA01000006">
    <property type="protein sequence ID" value="KAF7140747.1"/>
    <property type="molecule type" value="Genomic_DNA"/>
</dbReference>
<evidence type="ECO:0000259" key="1">
    <source>
        <dbReference type="Pfam" id="PF14244"/>
    </source>
</evidence>
<name>A0A834LM09_RHOSS</name>
<comment type="caution">
    <text evidence="2">The sequence shown here is derived from an EMBL/GenBank/DDBJ whole genome shotgun (WGS) entry which is preliminary data.</text>
</comment>
<reference evidence="2" key="1">
    <citation type="submission" date="2019-11" db="EMBL/GenBank/DDBJ databases">
        <authorList>
            <person name="Liu Y."/>
            <person name="Hou J."/>
            <person name="Li T.-Q."/>
            <person name="Guan C.-H."/>
            <person name="Wu X."/>
            <person name="Wu H.-Z."/>
            <person name="Ling F."/>
            <person name="Zhang R."/>
            <person name="Shi X.-G."/>
            <person name="Ren J.-P."/>
            <person name="Chen E.-F."/>
            <person name="Sun J.-M."/>
        </authorList>
    </citation>
    <scope>NUCLEOTIDE SEQUENCE</scope>
    <source>
        <strain evidence="2">Adult_tree_wgs_1</strain>
        <tissue evidence="2">Leaves</tissue>
    </source>
</reference>
<proteinExistence type="predicted"/>
<protein>
    <recommendedName>
        <fullName evidence="1">Retrotransposon Copia-like N-terminal domain-containing protein</fullName>
    </recommendedName>
</protein>
<dbReference type="Proteomes" id="UP000626092">
    <property type="component" value="Unassembled WGS sequence"/>
</dbReference>
<dbReference type="PANTHER" id="PTHR37610">
    <property type="entry name" value="CCHC-TYPE DOMAIN-CONTAINING PROTEIN"/>
    <property type="match status" value="1"/>
</dbReference>
<gene>
    <name evidence="2" type="ORF">RHSIM_Rhsim06G0128100</name>
</gene>
<dbReference type="Pfam" id="PF14244">
    <property type="entry name" value="Retrotran_gag_3"/>
    <property type="match status" value="1"/>
</dbReference>
<accession>A0A834LM09</accession>
<dbReference type="AlphaFoldDB" id="A0A834LM09"/>
<dbReference type="OrthoDB" id="1690976at2759"/>
<dbReference type="InterPro" id="IPR029472">
    <property type="entry name" value="Copia-like_N"/>
</dbReference>